<feature type="transmembrane region" description="Helical" evidence="7">
    <location>
        <begin position="12"/>
        <end position="32"/>
    </location>
</feature>
<dbReference type="CDD" id="cd01115">
    <property type="entry name" value="SLC13_permease"/>
    <property type="match status" value="1"/>
</dbReference>
<gene>
    <name evidence="8" type="ORF">SKAU_G00079130</name>
</gene>
<dbReference type="EMBL" id="JAINUF010000003">
    <property type="protein sequence ID" value="KAJ8367885.1"/>
    <property type="molecule type" value="Genomic_DNA"/>
</dbReference>
<evidence type="ECO:0000256" key="1">
    <source>
        <dbReference type="ARBA" id="ARBA00004141"/>
    </source>
</evidence>
<accession>A0A9Q1FVB1</accession>
<sequence length="581" mass="64285">MVAEVFKWLLAYRNYIIIFLTPICILPLPLFINTPEASCGFVIILMALYWCTECIPLAVTALIPVILFPMMGIMESEEVCVQYLKDSNMLFIGGLLVAIAVEHWNLHKRIALRVLLIVGVKPALLMMGFMGTTAFLSMWISNTASTAMMLPIAQAVLQQLSQTEEAQEHEQLAADGINNEAFQMGDVKESPIKEPIGDEEWSSSRLEEGKIKREQKYLNLSKGMSLSVCYAASIGGTATLTGTTPNLILQGQVEELFPGNNGIINFASWFGFSFPNMMLMLVLSWLWLQFMFLGLNFKQTFGCGSNDSGDKEAYQVMKNEYTNLGSISFAEGSVLVIFIFLVVLWFTREPGFMPGWATVLFNQKRPFVTDGTVAIFMSTLFFLFPSRMPRFSRGSNDEDEDSRKAPPALLNWEVVHEKMPWNIILLLGGGFALARGSETSGLSQWLGNSLSPLKEIPPFAISLLLCMLIGTFTECSSNTATTTLFLPILASLAVAIELHPLYVMLPCTICASLAFMLPVATPPNAIAFSYGNLKVVDMARAGFMLNIIGILCVNFALNTWGNAMFQLDTFPNWANITAPHP</sequence>
<keyword evidence="5 7" id="KW-0472">Membrane</keyword>
<keyword evidence="6" id="KW-0813">Transport</keyword>
<dbReference type="OrthoDB" id="6493944at2759"/>
<keyword evidence="6" id="KW-0915">Sodium</keyword>
<reference evidence="8" key="1">
    <citation type="journal article" date="2023" name="Science">
        <title>Genome structures resolve the early diversification of teleost fishes.</title>
        <authorList>
            <person name="Parey E."/>
            <person name="Louis A."/>
            <person name="Montfort J."/>
            <person name="Bouchez O."/>
            <person name="Roques C."/>
            <person name="Iampietro C."/>
            <person name="Lluch J."/>
            <person name="Castinel A."/>
            <person name="Donnadieu C."/>
            <person name="Desvignes T."/>
            <person name="Floi Bucao C."/>
            <person name="Jouanno E."/>
            <person name="Wen M."/>
            <person name="Mejri S."/>
            <person name="Dirks R."/>
            <person name="Jansen H."/>
            <person name="Henkel C."/>
            <person name="Chen W.J."/>
            <person name="Zahm M."/>
            <person name="Cabau C."/>
            <person name="Klopp C."/>
            <person name="Thompson A.W."/>
            <person name="Robinson-Rechavi M."/>
            <person name="Braasch I."/>
            <person name="Lecointre G."/>
            <person name="Bobe J."/>
            <person name="Postlethwait J.H."/>
            <person name="Berthelot C."/>
            <person name="Roest Crollius H."/>
            <person name="Guiguen Y."/>
        </authorList>
    </citation>
    <scope>NUCLEOTIDE SEQUENCE</scope>
    <source>
        <strain evidence="8">WJC10195</strain>
    </source>
</reference>
<dbReference type="Proteomes" id="UP001152622">
    <property type="component" value="Chromosome 3"/>
</dbReference>
<keyword evidence="9" id="KW-1185">Reference proteome</keyword>
<comment type="subcellular location">
    <subcellularLocation>
        <location evidence="1">Membrane</location>
        <topology evidence="1">Multi-pass membrane protein</topology>
    </subcellularLocation>
</comment>
<feature type="transmembrane region" description="Helical" evidence="7">
    <location>
        <begin position="502"/>
        <end position="520"/>
    </location>
</feature>
<evidence type="ECO:0000256" key="7">
    <source>
        <dbReference type="SAM" id="Phobius"/>
    </source>
</evidence>
<evidence type="ECO:0000313" key="9">
    <source>
        <dbReference type="Proteomes" id="UP001152622"/>
    </source>
</evidence>
<feature type="transmembrane region" description="Helical" evidence="7">
    <location>
        <begin position="114"/>
        <end position="140"/>
    </location>
</feature>
<evidence type="ECO:0000256" key="3">
    <source>
        <dbReference type="ARBA" id="ARBA00022692"/>
    </source>
</evidence>
<evidence type="ECO:0000256" key="4">
    <source>
        <dbReference type="ARBA" id="ARBA00022989"/>
    </source>
</evidence>
<keyword evidence="6" id="KW-0406">Ion transport</keyword>
<dbReference type="GO" id="GO:0017153">
    <property type="term" value="F:sodium:dicarboxylate symporter activity"/>
    <property type="evidence" value="ECO:0007669"/>
    <property type="project" value="TreeGrafter"/>
</dbReference>
<dbReference type="InterPro" id="IPR001898">
    <property type="entry name" value="SLC13A/DASS"/>
</dbReference>
<dbReference type="PANTHER" id="PTHR10283:SF82">
    <property type="entry name" value="SOLUTE CARRIER FAMILY 13 MEMBER 2"/>
    <property type="match status" value="1"/>
</dbReference>
<proteinExistence type="inferred from homology"/>
<keyword evidence="4 7" id="KW-1133">Transmembrane helix</keyword>
<comment type="caution">
    <text evidence="8">The sequence shown here is derived from an EMBL/GenBank/DDBJ whole genome shotgun (WGS) entry which is preliminary data.</text>
</comment>
<feature type="transmembrane region" description="Helical" evidence="7">
    <location>
        <begin position="541"/>
        <end position="561"/>
    </location>
</feature>
<dbReference type="GO" id="GO:0015141">
    <property type="term" value="F:succinate transmembrane transporter activity"/>
    <property type="evidence" value="ECO:0007669"/>
    <property type="project" value="TreeGrafter"/>
</dbReference>
<dbReference type="GO" id="GO:0005886">
    <property type="term" value="C:plasma membrane"/>
    <property type="evidence" value="ECO:0007669"/>
    <property type="project" value="TreeGrafter"/>
</dbReference>
<evidence type="ECO:0000256" key="5">
    <source>
        <dbReference type="ARBA" id="ARBA00023136"/>
    </source>
</evidence>
<dbReference type="PANTHER" id="PTHR10283">
    <property type="entry name" value="SOLUTE CARRIER FAMILY 13 MEMBER"/>
    <property type="match status" value="1"/>
</dbReference>
<keyword evidence="6" id="KW-0739">Sodium transport</keyword>
<evidence type="ECO:0000313" key="8">
    <source>
        <dbReference type="EMBL" id="KAJ8367885.1"/>
    </source>
</evidence>
<name>A0A9Q1FVB1_SYNKA</name>
<dbReference type="GO" id="GO:0015139">
    <property type="term" value="F:alpha-ketoglutarate transmembrane transporter activity"/>
    <property type="evidence" value="ECO:0007669"/>
    <property type="project" value="TreeGrafter"/>
</dbReference>
<feature type="transmembrane region" description="Helical" evidence="7">
    <location>
        <begin position="266"/>
        <end position="288"/>
    </location>
</feature>
<feature type="transmembrane region" description="Helical" evidence="7">
    <location>
        <begin position="39"/>
        <end position="68"/>
    </location>
</feature>
<organism evidence="8 9">
    <name type="scientific">Synaphobranchus kaupii</name>
    <name type="common">Kaup's arrowtooth eel</name>
    <dbReference type="NCBI Taxonomy" id="118154"/>
    <lineage>
        <taxon>Eukaryota</taxon>
        <taxon>Metazoa</taxon>
        <taxon>Chordata</taxon>
        <taxon>Craniata</taxon>
        <taxon>Vertebrata</taxon>
        <taxon>Euteleostomi</taxon>
        <taxon>Actinopterygii</taxon>
        <taxon>Neopterygii</taxon>
        <taxon>Teleostei</taxon>
        <taxon>Anguilliformes</taxon>
        <taxon>Synaphobranchidae</taxon>
        <taxon>Synaphobranchus</taxon>
    </lineage>
</organism>
<evidence type="ECO:0000256" key="2">
    <source>
        <dbReference type="ARBA" id="ARBA00006772"/>
    </source>
</evidence>
<protein>
    <recommendedName>
        <fullName evidence="10">Solute carrier family 13 member 2</fullName>
    </recommendedName>
</protein>
<feature type="transmembrane region" description="Helical" evidence="7">
    <location>
        <begin position="88"/>
        <end position="107"/>
    </location>
</feature>
<evidence type="ECO:0000256" key="6">
    <source>
        <dbReference type="ARBA" id="ARBA00023201"/>
    </source>
</evidence>
<feature type="transmembrane region" description="Helical" evidence="7">
    <location>
        <begin position="327"/>
        <end position="347"/>
    </location>
</feature>
<comment type="similarity">
    <text evidence="2">Belongs to the SLC13A/DASS transporter (TC 2.A.47) family. NADC subfamily.</text>
</comment>
<evidence type="ECO:0008006" key="10">
    <source>
        <dbReference type="Google" id="ProtNLM"/>
    </source>
</evidence>
<dbReference type="Pfam" id="PF00939">
    <property type="entry name" value="Na_sulph_symp"/>
    <property type="match status" value="1"/>
</dbReference>
<dbReference type="AlphaFoldDB" id="A0A9Q1FVB1"/>
<keyword evidence="3 7" id="KW-0812">Transmembrane</keyword>
<feature type="transmembrane region" description="Helical" evidence="7">
    <location>
        <begin position="367"/>
        <end position="384"/>
    </location>
</feature>
<dbReference type="GO" id="GO:0015138">
    <property type="term" value="F:fumarate transmembrane transporter activity"/>
    <property type="evidence" value="ECO:0007669"/>
    <property type="project" value="TreeGrafter"/>
</dbReference>
<dbReference type="GO" id="GO:0071285">
    <property type="term" value="P:cellular response to lithium ion"/>
    <property type="evidence" value="ECO:0007669"/>
    <property type="project" value="TreeGrafter"/>
</dbReference>